<evidence type="ECO:0000313" key="1">
    <source>
        <dbReference type="EMBL" id="OJA12194.1"/>
    </source>
</evidence>
<evidence type="ECO:0000313" key="2">
    <source>
        <dbReference type="Proteomes" id="UP000183567"/>
    </source>
</evidence>
<proteinExistence type="predicted"/>
<comment type="caution">
    <text evidence="1">The sequence shown here is derived from an EMBL/GenBank/DDBJ whole genome shotgun (WGS) entry which is preliminary data.</text>
</comment>
<accession>A0A1J8QRZ6</accession>
<sequence>MTVFFVVLKTDLLPVEVSNDASIFQIFRYLKSESDVGHRILGRTLYDQYKYYKLKNPVPVPRRITNSTSAATIQACLHQSNWEEVSAHDILDVQTPISARNVYIVIQPGGNPTQTAIADLEANHGDIFSCLQITVSNLQRWTMQDVENNLEGGRLWPPGDAGRPAAIVAIEESLARRRTFTVMDSQAQQNKDYQHAREYKTHFRDIYQETLNSPGDVINREFASFFHVLRCFDEDSYRIESEGSSALKASNFVVYFISPPFFASYNEHFEFKQEKAWGFPIFLTTEGQPDAWCQFRPRSDLMVSLRSFLCPLLISEVVSQNDEADRYRMLLQAIAVARAGQYLIRQGAQIQFFVVAIYLKANLIAERYIIANIGGTREVSISQKDFTLTTADGAVAFLREMYNLVAMVDILAENLDNAKKDILSEENRWDDIAVNT</sequence>
<reference evidence="1 2" key="1">
    <citation type="submission" date="2016-03" db="EMBL/GenBank/DDBJ databases">
        <title>Comparative genomics of the ectomycorrhizal sister species Rhizopogon vinicolor and Rhizopogon vesiculosus (Basidiomycota: Boletales) reveals a divergence of the mating type B locus.</title>
        <authorList>
            <person name="Mujic A.B."/>
            <person name="Kuo A."/>
            <person name="Tritt A."/>
            <person name="Lipzen A."/>
            <person name="Chen C."/>
            <person name="Johnson J."/>
            <person name="Sharma A."/>
            <person name="Barry K."/>
            <person name="Grigoriev I.V."/>
            <person name="Spatafora J.W."/>
        </authorList>
    </citation>
    <scope>NUCLEOTIDE SEQUENCE [LARGE SCALE GENOMIC DNA]</scope>
    <source>
        <strain evidence="1 2">AM-OR11-056</strain>
    </source>
</reference>
<gene>
    <name evidence="1" type="ORF">AZE42_03936</name>
</gene>
<dbReference type="EMBL" id="LVVM01004788">
    <property type="protein sequence ID" value="OJA12194.1"/>
    <property type="molecule type" value="Genomic_DNA"/>
</dbReference>
<organism evidence="1 2">
    <name type="scientific">Rhizopogon vesiculosus</name>
    <dbReference type="NCBI Taxonomy" id="180088"/>
    <lineage>
        <taxon>Eukaryota</taxon>
        <taxon>Fungi</taxon>
        <taxon>Dikarya</taxon>
        <taxon>Basidiomycota</taxon>
        <taxon>Agaricomycotina</taxon>
        <taxon>Agaricomycetes</taxon>
        <taxon>Agaricomycetidae</taxon>
        <taxon>Boletales</taxon>
        <taxon>Suillineae</taxon>
        <taxon>Rhizopogonaceae</taxon>
        <taxon>Rhizopogon</taxon>
    </lineage>
</organism>
<protein>
    <submittedName>
        <fullName evidence="1">Uncharacterized protein</fullName>
    </submittedName>
</protein>
<dbReference type="Proteomes" id="UP000183567">
    <property type="component" value="Unassembled WGS sequence"/>
</dbReference>
<dbReference type="OrthoDB" id="2691931at2759"/>
<keyword evidence="2" id="KW-1185">Reference proteome</keyword>
<name>A0A1J8QRZ6_9AGAM</name>
<dbReference type="STRING" id="180088.A0A1J8QRZ6"/>
<dbReference type="AlphaFoldDB" id="A0A1J8QRZ6"/>